<dbReference type="InterPro" id="IPR013216">
    <property type="entry name" value="Methyltransf_11"/>
</dbReference>
<dbReference type="STRING" id="1255658.FM114_07245"/>
<dbReference type="CDD" id="cd02440">
    <property type="entry name" value="AdoMet_MTases"/>
    <property type="match status" value="1"/>
</dbReference>
<dbReference type="GO" id="GO:0032259">
    <property type="term" value="P:methylation"/>
    <property type="evidence" value="ECO:0007669"/>
    <property type="project" value="UniProtKB-KW"/>
</dbReference>
<proteinExistence type="predicted"/>
<dbReference type="GO" id="GO:0008757">
    <property type="term" value="F:S-adenosylmethionine-dependent methyltransferase activity"/>
    <property type="evidence" value="ECO:0007669"/>
    <property type="project" value="InterPro"/>
</dbReference>
<dbReference type="InterPro" id="IPR029063">
    <property type="entry name" value="SAM-dependent_MTases_sf"/>
</dbReference>
<dbReference type="EMBL" id="FUKQ01000029">
    <property type="protein sequence ID" value="SJN30829.1"/>
    <property type="molecule type" value="Genomic_DNA"/>
</dbReference>
<dbReference type="Gene3D" id="3.40.50.150">
    <property type="entry name" value="Vaccinia Virus protein VP39"/>
    <property type="match status" value="1"/>
</dbReference>
<dbReference type="PANTHER" id="PTHR43591:SF24">
    <property type="entry name" value="2-METHOXY-6-POLYPRENYL-1,4-BENZOQUINOL METHYLASE, MITOCHONDRIAL"/>
    <property type="match status" value="1"/>
</dbReference>
<dbReference type="PANTHER" id="PTHR43591">
    <property type="entry name" value="METHYLTRANSFERASE"/>
    <property type="match status" value="1"/>
</dbReference>
<sequence length="250" mass="27106">MDDWSGYLTDFHTRRPGIADAVLSRCTSGNHTPYRWLARGVSQTATRVLDVRCGAGAMGRELAAEGRTVIGLDRNAAELAAAHGPGPFVRCDALAMPFADGSFDAVVSTLGLAQIHPTSGLLDEVSRVLRPGGVFVGLVPTIRPLNARDMRTAARLTQVLLGTPRFPATVELAVGKLLEQHGLRKAEDARERYHFTVEDREDADLLLSGLYLPTTSPQRLQAASDWLTQQAAEHDGIRVPIPLRRVVAIK</sequence>
<protein>
    <submittedName>
        <fullName evidence="2">Methyltransferase type 11</fullName>
    </submittedName>
</protein>
<dbReference type="OrthoDB" id="3725662at2"/>
<dbReference type="Pfam" id="PF08241">
    <property type="entry name" value="Methyltransf_11"/>
    <property type="match status" value="1"/>
</dbReference>
<evidence type="ECO:0000313" key="2">
    <source>
        <dbReference type="EMBL" id="SJN30829.1"/>
    </source>
</evidence>
<evidence type="ECO:0000313" key="3">
    <source>
        <dbReference type="Proteomes" id="UP000188342"/>
    </source>
</evidence>
<keyword evidence="3" id="KW-1185">Reference proteome</keyword>
<keyword evidence="2" id="KW-0489">Methyltransferase</keyword>
<organism evidence="2 3">
    <name type="scientific">Luteococcus japonicus LSP_Lj1</name>
    <dbReference type="NCBI Taxonomy" id="1255658"/>
    <lineage>
        <taxon>Bacteria</taxon>
        <taxon>Bacillati</taxon>
        <taxon>Actinomycetota</taxon>
        <taxon>Actinomycetes</taxon>
        <taxon>Propionibacteriales</taxon>
        <taxon>Propionibacteriaceae</taxon>
        <taxon>Luteococcus</taxon>
    </lineage>
</organism>
<dbReference type="AlphaFoldDB" id="A0A1R4JFP9"/>
<gene>
    <name evidence="2" type="ORF">FM114_07245</name>
</gene>
<accession>A0A1R4JFP9</accession>
<keyword evidence="2" id="KW-0808">Transferase</keyword>
<feature type="domain" description="Methyltransferase type 11" evidence="1">
    <location>
        <begin position="49"/>
        <end position="136"/>
    </location>
</feature>
<dbReference type="RefSeq" id="WP_143813912.1">
    <property type="nucleotide sequence ID" value="NZ_FUKQ01000029.1"/>
</dbReference>
<dbReference type="Proteomes" id="UP000188342">
    <property type="component" value="Unassembled WGS sequence"/>
</dbReference>
<evidence type="ECO:0000259" key="1">
    <source>
        <dbReference type="Pfam" id="PF08241"/>
    </source>
</evidence>
<reference evidence="2 3" key="1">
    <citation type="submission" date="2017-02" db="EMBL/GenBank/DDBJ databases">
        <authorList>
            <person name="Peterson S.W."/>
        </authorList>
    </citation>
    <scope>NUCLEOTIDE SEQUENCE [LARGE SCALE GENOMIC DNA]</scope>
    <source>
        <strain evidence="2 3">LSP_Lj1</strain>
    </source>
</reference>
<dbReference type="SUPFAM" id="SSF53335">
    <property type="entry name" value="S-adenosyl-L-methionine-dependent methyltransferases"/>
    <property type="match status" value="1"/>
</dbReference>
<name>A0A1R4JFP9_9ACTN</name>